<evidence type="ECO:0000256" key="5">
    <source>
        <dbReference type="ARBA" id="ARBA00035674"/>
    </source>
</evidence>
<dbReference type="InterPro" id="IPR029063">
    <property type="entry name" value="SAM-dependent_MTases_sf"/>
</dbReference>
<evidence type="ECO:0000256" key="8">
    <source>
        <dbReference type="ARBA" id="ARBA00047841"/>
    </source>
</evidence>
<comment type="pathway">
    <text evidence="1">Phospholipid metabolism; phosphatidylcholine biosynthesis.</text>
</comment>
<dbReference type="SUPFAM" id="SSF53335">
    <property type="entry name" value="S-adenosyl-L-methionine-dependent methyltransferases"/>
    <property type="match status" value="1"/>
</dbReference>
<comment type="catalytic activity">
    <reaction evidence="8">
        <text>N-methylethanolamine phosphate + S-adenosyl-L-methionine = N,N-dimethylethanolamine phosphate + S-adenosyl-L-homocysteine + H(+)</text>
        <dbReference type="Rhea" id="RHEA:25321"/>
        <dbReference type="ChEBI" id="CHEBI:15378"/>
        <dbReference type="ChEBI" id="CHEBI:57781"/>
        <dbReference type="ChEBI" id="CHEBI:57856"/>
        <dbReference type="ChEBI" id="CHEBI:58641"/>
        <dbReference type="ChEBI" id="CHEBI:59789"/>
        <dbReference type="EC" id="2.1.1.103"/>
    </reaction>
    <physiologicalReaction direction="left-to-right" evidence="8">
        <dbReference type="Rhea" id="RHEA:25322"/>
    </physiologicalReaction>
</comment>
<organism evidence="10 11">
    <name type="scientific">Tanacetum coccineum</name>
    <dbReference type="NCBI Taxonomy" id="301880"/>
    <lineage>
        <taxon>Eukaryota</taxon>
        <taxon>Viridiplantae</taxon>
        <taxon>Streptophyta</taxon>
        <taxon>Embryophyta</taxon>
        <taxon>Tracheophyta</taxon>
        <taxon>Spermatophyta</taxon>
        <taxon>Magnoliopsida</taxon>
        <taxon>eudicotyledons</taxon>
        <taxon>Gunneridae</taxon>
        <taxon>Pentapetalae</taxon>
        <taxon>asterids</taxon>
        <taxon>campanulids</taxon>
        <taxon>Asterales</taxon>
        <taxon>Asteraceae</taxon>
        <taxon>Asteroideae</taxon>
        <taxon>Anthemideae</taxon>
        <taxon>Anthemidinae</taxon>
        <taxon>Tanacetum</taxon>
    </lineage>
</organism>
<gene>
    <name evidence="10" type="ORF">Tco_0876825</name>
</gene>
<evidence type="ECO:0000313" key="11">
    <source>
        <dbReference type="Proteomes" id="UP001151760"/>
    </source>
</evidence>
<evidence type="ECO:0000256" key="4">
    <source>
        <dbReference type="ARBA" id="ARBA00022679"/>
    </source>
</evidence>
<comment type="catalytic activity">
    <reaction evidence="6">
        <text>N,N-dimethylethanolamine phosphate + S-adenosyl-L-methionine = phosphocholine + S-adenosyl-L-homocysteine + H(+)</text>
        <dbReference type="Rhea" id="RHEA:25325"/>
        <dbReference type="ChEBI" id="CHEBI:15378"/>
        <dbReference type="ChEBI" id="CHEBI:57856"/>
        <dbReference type="ChEBI" id="CHEBI:58641"/>
        <dbReference type="ChEBI" id="CHEBI:59789"/>
        <dbReference type="ChEBI" id="CHEBI:295975"/>
        <dbReference type="EC" id="2.1.1.103"/>
    </reaction>
    <physiologicalReaction direction="left-to-right" evidence="6">
        <dbReference type="Rhea" id="RHEA:25326"/>
    </physiologicalReaction>
</comment>
<accession>A0ABQ5BYM9</accession>
<dbReference type="EMBL" id="BQNB010013613">
    <property type="protein sequence ID" value="GJT18119.1"/>
    <property type="molecule type" value="Genomic_DNA"/>
</dbReference>
<evidence type="ECO:0000256" key="3">
    <source>
        <dbReference type="ARBA" id="ARBA00022603"/>
    </source>
</evidence>
<dbReference type="CDD" id="cd02440">
    <property type="entry name" value="AdoMet_MTases"/>
    <property type="match status" value="1"/>
</dbReference>
<dbReference type="Proteomes" id="UP001151760">
    <property type="component" value="Unassembled WGS sequence"/>
</dbReference>
<sequence length="241" mass="27098">MLGDWNRNAFVFLVSNPCVAKEVRLDIYKEMNMVPHLISVSIRRLLCLYNHLEGKLVLELGDGLGHFTGELAKKACKVIALDFVENVVKENENINGHYENVEFMCTDVTSPNLNFTVETVDLILTYALLSNFSGIEVKDIAEKLLKWVVIEGYIFFTEPCSHQSEDHKQKRDRVFKECYVSDVSGSSYEFSLVETKSIGASGDNKINENQCGLWNIHEGDMLGYIASSLGSVLSELDGLML</sequence>
<dbReference type="InterPro" id="IPR041698">
    <property type="entry name" value="Methyltransf_25"/>
</dbReference>
<evidence type="ECO:0000313" key="10">
    <source>
        <dbReference type="EMBL" id="GJT18119.1"/>
    </source>
</evidence>
<keyword evidence="4" id="KW-0808">Transferase</keyword>
<evidence type="ECO:0000256" key="2">
    <source>
        <dbReference type="ARBA" id="ARBA00005189"/>
    </source>
</evidence>
<reference evidence="10" key="2">
    <citation type="submission" date="2022-01" db="EMBL/GenBank/DDBJ databases">
        <authorList>
            <person name="Yamashiro T."/>
            <person name="Shiraishi A."/>
            <person name="Satake H."/>
            <person name="Nakayama K."/>
        </authorList>
    </citation>
    <scope>NUCLEOTIDE SEQUENCE</scope>
</reference>
<feature type="domain" description="Methyltransferase" evidence="9">
    <location>
        <begin position="57"/>
        <end position="146"/>
    </location>
</feature>
<evidence type="ECO:0000256" key="6">
    <source>
        <dbReference type="ARBA" id="ARBA00047619"/>
    </source>
</evidence>
<comment type="caution">
    <text evidence="10">The sequence shown here is derived from an EMBL/GenBank/DDBJ whole genome shotgun (WGS) entry which is preliminary data.</text>
</comment>
<comment type="catalytic activity">
    <reaction evidence="7">
        <text>phosphoethanolamine + S-adenosyl-L-methionine = N-methylethanolamine phosphate + S-adenosyl-L-homocysteine + H(+)</text>
        <dbReference type="Rhea" id="RHEA:20365"/>
        <dbReference type="ChEBI" id="CHEBI:15378"/>
        <dbReference type="ChEBI" id="CHEBI:57781"/>
        <dbReference type="ChEBI" id="CHEBI:57856"/>
        <dbReference type="ChEBI" id="CHEBI:58190"/>
        <dbReference type="ChEBI" id="CHEBI:59789"/>
        <dbReference type="EC" id="2.1.1.103"/>
    </reaction>
    <physiologicalReaction direction="left-to-right" evidence="7">
        <dbReference type="Rhea" id="RHEA:20366"/>
    </physiologicalReaction>
</comment>
<name>A0ABQ5BYM9_9ASTR</name>
<evidence type="ECO:0000256" key="1">
    <source>
        <dbReference type="ARBA" id="ARBA00004969"/>
    </source>
</evidence>
<dbReference type="Pfam" id="PF13649">
    <property type="entry name" value="Methyltransf_25"/>
    <property type="match status" value="1"/>
</dbReference>
<dbReference type="Gene3D" id="3.40.50.150">
    <property type="entry name" value="Vaccinia Virus protein VP39"/>
    <property type="match status" value="1"/>
</dbReference>
<comment type="pathway">
    <text evidence="2">Lipid metabolism.</text>
</comment>
<dbReference type="PANTHER" id="PTHR44307">
    <property type="entry name" value="PHOSPHOETHANOLAMINE METHYLTRANSFERASE"/>
    <property type="match status" value="1"/>
</dbReference>
<dbReference type="EC" id="2.1.1.103" evidence="5"/>
<proteinExistence type="predicted"/>
<evidence type="ECO:0000259" key="9">
    <source>
        <dbReference type="Pfam" id="PF13649"/>
    </source>
</evidence>
<dbReference type="PANTHER" id="PTHR44307:SF2">
    <property type="entry name" value="PHOSPHOETHANOLAMINE METHYLTRANSFERASE ISOFORM X1"/>
    <property type="match status" value="1"/>
</dbReference>
<evidence type="ECO:0000256" key="7">
    <source>
        <dbReference type="ARBA" id="ARBA00047622"/>
    </source>
</evidence>
<keyword evidence="11" id="KW-1185">Reference proteome</keyword>
<reference evidence="10" key="1">
    <citation type="journal article" date="2022" name="Int. J. Mol. Sci.">
        <title>Draft Genome of Tanacetum Coccineum: Genomic Comparison of Closely Related Tanacetum-Family Plants.</title>
        <authorList>
            <person name="Yamashiro T."/>
            <person name="Shiraishi A."/>
            <person name="Nakayama K."/>
            <person name="Satake H."/>
        </authorList>
    </citation>
    <scope>NUCLEOTIDE SEQUENCE</scope>
</reference>
<protein>
    <recommendedName>
        <fullName evidence="5">phosphoethanolamine N-methyltransferase</fullName>
        <ecNumber evidence="5">2.1.1.103</ecNumber>
    </recommendedName>
</protein>
<keyword evidence="3" id="KW-0489">Methyltransferase</keyword>